<sequence length="130" mass="14393">MHTPNTSPFLHAVQEVLSKAQGISLLSPAMPPGLPSALSNLQTQFLGLTNFQKSPYITDAELQRQDWAIVLSGLRQASRDLMAAQGTQQEPSWLRPYMKIAEEHAQPLRDVRSEVSANDEDAEQLSRSLP</sequence>
<evidence type="ECO:0000256" key="1">
    <source>
        <dbReference type="SAM" id="MobiDB-lite"/>
    </source>
</evidence>
<evidence type="ECO:0000313" key="2">
    <source>
        <dbReference type="EMBL" id="RKL14048.1"/>
    </source>
</evidence>
<dbReference type="Proteomes" id="UP000283569">
    <property type="component" value="Unassembled WGS sequence"/>
</dbReference>
<evidence type="ECO:0000313" key="3">
    <source>
        <dbReference type="Proteomes" id="UP000283569"/>
    </source>
</evidence>
<dbReference type="AlphaFoldDB" id="A0A420RAL9"/>
<organism evidence="2 3">
    <name type="scientific">Gibberella intermedia</name>
    <name type="common">Bulb rot disease fungus</name>
    <name type="synonym">Fusarium proliferatum</name>
    <dbReference type="NCBI Taxonomy" id="948311"/>
    <lineage>
        <taxon>Eukaryota</taxon>
        <taxon>Fungi</taxon>
        <taxon>Dikarya</taxon>
        <taxon>Ascomycota</taxon>
        <taxon>Pezizomycotina</taxon>
        <taxon>Sordariomycetes</taxon>
        <taxon>Hypocreomycetidae</taxon>
        <taxon>Hypocreales</taxon>
        <taxon>Nectriaceae</taxon>
        <taxon>Fusarium</taxon>
        <taxon>Fusarium fujikuroi species complex</taxon>
    </lineage>
</organism>
<reference evidence="2 3" key="1">
    <citation type="journal article" date="2018" name="Sci. Rep.">
        <title>Characterisation of pathogen-specific regions and novel effector candidates in Fusarium oxysporum f. sp. cepae.</title>
        <authorList>
            <person name="Armitage A.D."/>
            <person name="Taylor A."/>
            <person name="Sobczyk M.K."/>
            <person name="Baxter L."/>
            <person name="Greenfield B.P."/>
            <person name="Bates H.J."/>
            <person name="Wilson F."/>
            <person name="Jackson A.C."/>
            <person name="Ott S."/>
            <person name="Harrison R.J."/>
            <person name="Clarkson J.P."/>
        </authorList>
    </citation>
    <scope>NUCLEOTIDE SEQUENCE [LARGE SCALE GENOMIC DNA]</scope>
    <source>
        <strain evidence="2 3">Fp_A8</strain>
    </source>
</reference>
<gene>
    <name evidence="2" type="ORF">BFJ72_g15393</name>
</gene>
<name>A0A420RAL9_GIBIN</name>
<accession>A0A420RAL9</accession>
<proteinExistence type="predicted"/>
<dbReference type="EMBL" id="MRDB01000465">
    <property type="protein sequence ID" value="RKL14048.1"/>
    <property type="molecule type" value="Genomic_DNA"/>
</dbReference>
<protein>
    <submittedName>
        <fullName evidence="2">Uncharacterized protein</fullName>
    </submittedName>
</protein>
<feature type="region of interest" description="Disordered" evidence="1">
    <location>
        <begin position="108"/>
        <end position="130"/>
    </location>
</feature>
<comment type="caution">
    <text evidence="2">The sequence shown here is derived from an EMBL/GenBank/DDBJ whole genome shotgun (WGS) entry which is preliminary data.</text>
</comment>